<dbReference type="AlphaFoldDB" id="A0AAD4NFV4"/>
<name>A0AAD4NFV4_9BILA</name>
<dbReference type="PROSITE" id="PS50217">
    <property type="entry name" value="BZIP"/>
    <property type="match status" value="1"/>
</dbReference>
<reference evidence="9" key="1">
    <citation type="submission" date="2022-01" db="EMBL/GenBank/DDBJ databases">
        <title>Genome Sequence Resource for Two Populations of Ditylenchus destructor, the Migratory Endoparasitic Phytonematode.</title>
        <authorList>
            <person name="Zhang H."/>
            <person name="Lin R."/>
            <person name="Xie B."/>
        </authorList>
    </citation>
    <scope>NUCLEOTIDE SEQUENCE</scope>
    <source>
        <strain evidence="9">BazhouSP</strain>
    </source>
</reference>
<protein>
    <submittedName>
        <fullName evidence="9">BZIP transcription factor domain-containing protein</fullName>
    </submittedName>
</protein>
<evidence type="ECO:0000256" key="7">
    <source>
        <dbReference type="SAM" id="MobiDB-lite"/>
    </source>
</evidence>
<feature type="coiled-coil region" evidence="6">
    <location>
        <begin position="542"/>
        <end position="569"/>
    </location>
</feature>
<feature type="region of interest" description="Disordered" evidence="7">
    <location>
        <begin position="152"/>
        <end position="215"/>
    </location>
</feature>
<dbReference type="GO" id="GO:0000981">
    <property type="term" value="F:DNA-binding transcription factor activity, RNA polymerase II-specific"/>
    <property type="evidence" value="ECO:0007669"/>
    <property type="project" value="TreeGrafter"/>
</dbReference>
<evidence type="ECO:0000256" key="5">
    <source>
        <dbReference type="ARBA" id="ARBA00023242"/>
    </source>
</evidence>
<keyword evidence="2" id="KW-0805">Transcription regulation</keyword>
<dbReference type="InterPro" id="IPR004827">
    <property type="entry name" value="bZIP"/>
</dbReference>
<evidence type="ECO:0000256" key="6">
    <source>
        <dbReference type="SAM" id="Coils"/>
    </source>
</evidence>
<evidence type="ECO:0000259" key="8">
    <source>
        <dbReference type="PROSITE" id="PS50217"/>
    </source>
</evidence>
<keyword evidence="3" id="KW-0238">DNA-binding</keyword>
<dbReference type="Gene3D" id="1.20.5.170">
    <property type="match status" value="1"/>
</dbReference>
<proteinExistence type="predicted"/>
<dbReference type="SUPFAM" id="SSF57959">
    <property type="entry name" value="Leucine zipper domain"/>
    <property type="match status" value="1"/>
</dbReference>
<dbReference type="Pfam" id="PF00170">
    <property type="entry name" value="bZIP_1"/>
    <property type="match status" value="1"/>
</dbReference>
<sequence>MEARLKPSCDKENPKVNPEADASQALNAGQGHLFGANVDLPIFGNYPNWPMQLFDSCTTTHDWNRSAFVGFGDAGIKSMAIKDNSSDQLPQVGLRLNMMMEQEDWPSVALIGKDDFLGYPSSSAIRCLSPQSLSPHADATPRSRASTMLDVVYESPKSPKGKVRNSFTGTLPNDHYGSDGISPSPSSHGSSSCSSLSQSDDQNSSRGNSFSGYSSAKQPIKVNINNNQPMQIQTSNSYTMTHNGYNNLRGADIIMGHFDGQQPMGSSPNFALTLSPTSYGNQQNGTMNLFPSPGSDYSMMPSSYNLTSFASPQIPLDYPQGQQRRQSVTTETQNNTRTTSVIESNKISNEQSKVVIKGEVPDQDSSDVLDFEARMQQYDDYSSYPDGEYYKALLDDDIASTTENEFNPYSSIDDKNYAFTSIDDVRNRSSSSSSSTATLNREMILHEKMMPMPPAKTRSKMHDLANIRGHGIIQLSPEEKRTLLQEGYTLPTRLPLTREEEEALKIARRKIKNKLSAQESRRKRKEYMDGLEKKVQAYFGDNVLLKNRVKQLETLNRDLVNQVKKLQSALTGQRKFDVIEGSDS</sequence>
<feature type="compositionally biased region" description="Low complexity" evidence="7">
    <location>
        <begin position="178"/>
        <end position="215"/>
    </location>
</feature>
<gene>
    <name evidence="9" type="ORF">DdX_00061</name>
</gene>
<dbReference type="SMART" id="SM00338">
    <property type="entry name" value="BRLZ"/>
    <property type="match status" value="1"/>
</dbReference>
<keyword evidence="10" id="KW-1185">Reference proteome</keyword>
<evidence type="ECO:0000256" key="2">
    <source>
        <dbReference type="ARBA" id="ARBA00023015"/>
    </source>
</evidence>
<comment type="subcellular location">
    <subcellularLocation>
        <location evidence="1">Nucleus</location>
    </subcellularLocation>
</comment>
<accession>A0AAD4NFV4</accession>
<dbReference type="PROSITE" id="PS00036">
    <property type="entry name" value="BZIP_BASIC"/>
    <property type="match status" value="1"/>
</dbReference>
<evidence type="ECO:0000256" key="3">
    <source>
        <dbReference type="ARBA" id="ARBA00023125"/>
    </source>
</evidence>
<dbReference type="InterPro" id="IPR046347">
    <property type="entry name" value="bZIP_sf"/>
</dbReference>
<organism evidence="9 10">
    <name type="scientific">Ditylenchus destructor</name>
    <dbReference type="NCBI Taxonomy" id="166010"/>
    <lineage>
        <taxon>Eukaryota</taxon>
        <taxon>Metazoa</taxon>
        <taxon>Ecdysozoa</taxon>
        <taxon>Nematoda</taxon>
        <taxon>Chromadorea</taxon>
        <taxon>Rhabditida</taxon>
        <taxon>Tylenchina</taxon>
        <taxon>Tylenchomorpha</taxon>
        <taxon>Sphaerularioidea</taxon>
        <taxon>Anguinidae</taxon>
        <taxon>Anguininae</taxon>
        <taxon>Ditylenchus</taxon>
    </lineage>
</organism>
<evidence type="ECO:0000313" key="10">
    <source>
        <dbReference type="Proteomes" id="UP001201812"/>
    </source>
</evidence>
<dbReference type="PANTHER" id="PTHR46004:SF3">
    <property type="entry name" value="CYCLIC AMP RESPONSE ELEMENT-BINDING PROTEIN A"/>
    <property type="match status" value="1"/>
</dbReference>
<comment type="caution">
    <text evidence="9">The sequence shown here is derived from an EMBL/GenBank/DDBJ whole genome shotgun (WGS) entry which is preliminary data.</text>
</comment>
<evidence type="ECO:0000313" key="9">
    <source>
        <dbReference type="EMBL" id="KAI1727920.1"/>
    </source>
</evidence>
<evidence type="ECO:0000256" key="4">
    <source>
        <dbReference type="ARBA" id="ARBA00023163"/>
    </source>
</evidence>
<dbReference type="GO" id="GO:0035497">
    <property type="term" value="F:cAMP response element binding"/>
    <property type="evidence" value="ECO:0007669"/>
    <property type="project" value="TreeGrafter"/>
</dbReference>
<dbReference type="Proteomes" id="UP001201812">
    <property type="component" value="Unassembled WGS sequence"/>
</dbReference>
<evidence type="ECO:0000256" key="1">
    <source>
        <dbReference type="ARBA" id="ARBA00004123"/>
    </source>
</evidence>
<keyword evidence="5" id="KW-0539">Nucleus</keyword>
<dbReference type="GO" id="GO:0005634">
    <property type="term" value="C:nucleus"/>
    <property type="evidence" value="ECO:0007669"/>
    <property type="project" value="UniProtKB-SubCell"/>
</dbReference>
<dbReference type="EMBL" id="JAKKPZ010000001">
    <property type="protein sequence ID" value="KAI1727920.1"/>
    <property type="molecule type" value="Genomic_DNA"/>
</dbReference>
<keyword evidence="4" id="KW-0804">Transcription</keyword>
<dbReference type="CDD" id="cd14689">
    <property type="entry name" value="bZIP_CREB3"/>
    <property type="match status" value="1"/>
</dbReference>
<keyword evidence="6" id="KW-0175">Coiled coil</keyword>
<dbReference type="PANTHER" id="PTHR46004">
    <property type="entry name" value="CYCLIC AMP RESPONSE ELEMENT-BINDING PROTEIN A"/>
    <property type="match status" value="1"/>
</dbReference>
<feature type="domain" description="BZIP" evidence="8">
    <location>
        <begin position="503"/>
        <end position="566"/>
    </location>
</feature>